<dbReference type="PANTHER" id="PTHR43798:SF33">
    <property type="entry name" value="HYDROLASE, PUTATIVE (AFU_ORTHOLOGUE AFUA_2G14860)-RELATED"/>
    <property type="match status" value="1"/>
</dbReference>
<dbReference type="GO" id="GO:0004177">
    <property type="term" value="F:aminopeptidase activity"/>
    <property type="evidence" value="ECO:0007669"/>
    <property type="project" value="UniProtKB-EC"/>
</dbReference>
<evidence type="ECO:0000313" key="5">
    <source>
        <dbReference type="EMBL" id="QSB14297.1"/>
    </source>
</evidence>
<accession>A0A895Y981</accession>
<comment type="similarity">
    <text evidence="1">Belongs to the peptidase S33 family.</text>
</comment>
<dbReference type="AlphaFoldDB" id="A0A895Y981"/>
<evidence type="ECO:0000259" key="4">
    <source>
        <dbReference type="Pfam" id="PF00561"/>
    </source>
</evidence>
<dbReference type="SUPFAM" id="SSF53474">
    <property type="entry name" value="alpha/beta-Hydrolases"/>
    <property type="match status" value="1"/>
</dbReference>
<dbReference type="GO" id="GO:0006508">
    <property type="term" value="P:proteolysis"/>
    <property type="evidence" value="ECO:0007669"/>
    <property type="project" value="InterPro"/>
</dbReference>
<keyword evidence="2 5" id="KW-0378">Hydrolase</keyword>
<protein>
    <submittedName>
        <fullName evidence="5">Alpha/beta fold hydrolase</fullName>
    </submittedName>
</protein>
<dbReference type="Proteomes" id="UP000662857">
    <property type="component" value="Chromosome"/>
</dbReference>
<dbReference type="EMBL" id="CP070499">
    <property type="protein sequence ID" value="QSB14297.1"/>
    <property type="molecule type" value="Genomic_DNA"/>
</dbReference>
<gene>
    <name evidence="5" type="ORF">JQS43_22780</name>
</gene>
<evidence type="ECO:0000256" key="3">
    <source>
        <dbReference type="SAM" id="MobiDB-lite"/>
    </source>
</evidence>
<name>A0A895Y981_9ACTN</name>
<dbReference type="InterPro" id="IPR029058">
    <property type="entry name" value="AB_hydrolase_fold"/>
</dbReference>
<evidence type="ECO:0000256" key="2">
    <source>
        <dbReference type="ARBA" id="ARBA00022801"/>
    </source>
</evidence>
<proteinExistence type="inferred from homology"/>
<evidence type="ECO:0000313" key="6">
    <source>
        <dbReference type="Proteomes" id="UP000662857"/>
    </source>
</evidence>
<feature type="domain" description="AB hydrolase-1" evidence="4">
    <location>
        <begin position="23"/>
        <end position="134"/>
    </location>
</feature>
<organism evidence="5 6">
    <name type="scientific">Natronosporangium hydrolyticum</name>
    <dbReference type="NCBI Taxonomy" id="2811111"/>
    <lineage>
        <taxon>Bacteria</taxon>
        <taxon>Bacillati</taxon>
        <taxon>Actinomycetota</taxon>
        <taxon>Actinomycetes</taxon>
        <taxon>Micromonosporales</taxon>
        <taxon>Micromonosporaceae</taxon>
        <taxon>Natronosporangium</taxon>
    </lineage>
</organism>
<dbReference type="PRINTS" id="PR00111">
    <property type="entry name" value="ABHYDROLASE"/>
</dbReference>
<dbReference type="Pfam" id="PF00561">
    <property type="entry name" value="Abhydrolase_1"/>
    <property type="match status" value="1"/>
</dbReference>
<sequence length="208" mass="22980">MNDAVHADDGCRLWATCSGHGHPLLFCHGGPGLWDMFTDLAATLGDVASVVRWDQRGCGRSERRGGYTVARYLADLDAVRGQLAGARTALLGHSWGATLALRYALQHPDRVSHLIYVSGTGLDPKTTWRSAFGRRPSPAFWLNQHPPAILLTTNSRTRPRLHRPTDLQVHSENPSIWVLRIRSTARSGRGLGRGSRRQHRRAVQPICG</sequence>
<dbReference type="PANTHER" id="PTHR43798">
    <property type="entry name" value="MONOACYLGLYCEROL LIPASE"/>
    <property type="match status" value="1"/>
</dbReference>
<dbReference type="InterPro" id="IPR002410">
    <property type="entry name" value="Peptidase_S33"/>
</dbReference>
<dbReference type="InterPro" id="IPR050266">
    <property type="entry name" value="AB_hydrolase_sf"/>
</dbReference>
<dbReference type="InterPro" id="IPR000073">
    <property type="entry name" value="AB_hydrolase_1"/>
</dbReference>
<evidence type="ECO:0000256" key="1">
    <source>
        <dbReference type="ARBA" id="ARBA00010088"/>
    </source>
</evidence>
<dbReference type="RefSeq" id="WP_275580960.1">
    <property type="nucleotide sequence ID" value="NZ_CP070499.1"/>
</dbReference>
<dbReference type="Gene3D" id="3.40.50.1820">
    <property type="entry name" value="alpha/beta hydrolase"/>
    <property type="match status" value="1"/>
</dbReference>
<dbReference type="PRINTS" id="PR00793">
    <property type="entry name" value="PROAMNOPTASE"/>
</dbReference>
<reference evidence="5" key="1">
    <citation type="submission" date="2021-02" db="EMBL/GenBank/DDBJ databases">
        <title>Natrosporangium hydrolyticum gen. nov., sp. nov, a haloalkaliphilic actinobacterium from a soda solonchak soil.</title>
        <authorList>
            <person name="Sorokin D.Y."/>
            <person name="Khijniak T.V."/>
            <person name="Zakharycheva A.P."/>
            <person name="Boueva O.V."/>
            <person name="Ariskina E.V."/>
            <person name="Hahnke R.L."/>
            <person name="Bunk B."/>
            <person name="Sproer C."/>
            <person name="Schumann P."/>
            <person name="Evtushenko L.I."/>
            <person name="Kublanov I.V."/>
        </authorList>
    </citation>
    <scope>NUCLEOTIDE SEQUENCE</scope>
    <source>
        <strain evidence="5">DSM 106523</strain>
    </source>
</reference>
<feature type="region of interest" description="Disordered" evidence="3">
    <location>
        <begin position="187"/>
        <end position="208"/>
    </location>
</feature>
<dbReference type="GO" id="GO:0016020">
    <property type="term" value="C:membrane"/>
    <property type="evidence" value="ECO:0007669"/>
    <property type="project" value="TreeGrafter"/>
</dbReference>
<keyword evidence="6" id="KW-1185">Reference proteome</keyword>
<dbReference type="KEGG" id="nhy:JQS43_22780"/>